<feature type="domain" description="Helicase ATP-binding" evidence="5">
    <location>
        <begin position="165"/>
        <end position="332"/>
    </location>
</feature>
<dbReference type="InterPro" id="IPR000330">
    <property type="entry name" value="SNF2_N"/>
</dbReference>
<organism evidence="7 8">
    <name type="scientific">Tabrizicola soli</name>
    <dbReference type="NCBI Taxonomy" id="2185115"/>
    <lineage>
        <taxon>Bacteria</taxon>
        <taxon>Pseudomonadati</taxon>
        <taxon>Pseudomonadota</taxon>
        <taxon>Alphaproteobacteria</taxon>
        <taxon>Rhodobacterales</taxon>
        <taxon>Paracoccaceae</taxon>
        <taxon>Tabrizicola</taxon>
    </lineage>
</organism>
<proteinExistence type="predicted"/>
<keyword evidence="4" id="KW-0067">ATP-binding</keyword>
<dbReference type="SUPFAM" id="SSF52540">
    <property type="entry name" value="P-loop containing nucleoside triphosphate hydrolases"/>
    <property type="match status" value="2"/>
</dbReference>
<evidence type="ECO:0000313" key="8">
    <source>
        <dbReference type="Proteomes" id="UP001595445"/>
    </source>
</evidence>
<dbReference type="PROSITE" id="PS51192">
    <property type="entry name" value="HELICASE_ATP_BIND_1"/>
    <property type="match status" value="1"/>
</dbReference>
<dbReference type="InterPro" id="IPR057342">
    <property type="entry name" value="DEXDc_RapA"/>
</dbReference>
<evidence type="ECO:0000256" key="2">
    <source>
        <dbReference type="ARBA" id="ARBA00022801"/>
    </source>
</evidence>
<dbReference type="CDD" id="cd18011">
    <property type="entry name" value="DEXDc_RapA"/>
    <property type="match status" value="1"/>
</dbReference>
<protein>
    <submittedName>
        <fullName evidence="7">Helicase-related protein</fullName>
    </submittedName>
</protein>
<keyword evidence="3 7" id="KW-0347">Helicase</keyword>
<keyword evidence="1" id="KW-0547">Nucleotide-binding</keyword>
<dbReference type="InterPro" id="IPR038718">
    <property type="entry name" value="SNF2-like_sf"/>
</dbReference>
<evidence type="ECO:0000259" key="5">
    <source>
        <dbReference type="PROSITE" id="PS51192"/>
    </source>
</evidence>
<evidence type="ECO:0000313" key="7">
    <source>
        <dbReference type="EMBL" id="MFC3086765.1"/>
    </source>
</evidence>
<dbReference type="Pfam" id="PF00176">
    <property type="entry name" value="SNF2-rel_dom"/>
    <property type="match status" value="1"/>
</dbReference>
<dbReference type="PROSITE" id="PS51194">
    <property type="entry name" value="HELICASE_CTER"/>
    <property type="match status" value="1"/>
</dbReference>
<dbReference type="SMART" id="SM00487">
    <property type="entry name" value="DEXDc"/>
    <property type="match status" value="1"/>
</dbReference>
<reference evidence="8" key="1">
    <citation type="journal article" date="2019" name="Int. J. Syst. Evol. Microbiol.">
        <title>The Global Catalogue of Microorganisms (GCM) 10K type strain sequencing project: providing services to taxonomists for standard genome sequencing and annotation.</title>
        <authorList>
            <consortium name="The Broad Institute Genomics Platform"/>
            <consortium name="The Broad Institute Genome Sequencing Center for Infectious Disease"/>
            <person name="Wu L."/>
            <person name="Ma J."/>
        </authorList>
    </citation>
    <scope>NUCLEOTIDE SEQUENCE [LARGE SCALE GENOMIC DNA]</scope>
    <source>
        <strain evidence="8">KCTC 62102</strain>
    </source>
</reference>
<gene>
    <name evidence="7" type="ORF">ACFOD6_11985</name>
</gene>
<dbReference type="InterPro" id="IPR027417">
    <property type="entry name" value="P-loop_NTPase"/>
</dbReference>
<dbReference type="Pfam" id="PF00271">
    <property type="entry name" value="Helicase_C"/>
    <property type="match status" value="1"/>
</dbReference>
<accession>A0ABV7DVM9</accession>
<dbReference type="EMBL" id="JBHRSM010000021">
    <property type="protein sequence ID" value="MFC3086765.1"/>
    <property type="molecule type" value="Genomic_DNA"/>
</dbReference>
<dbReference type="PANTHER" id="PTHR10799">
    <property type="entry name" value="SNF2/RAD54 HELICASE FAMILY"/>
    <property type="match status" value="1"/>
</dbReference>
<dbReference type="InterPro" id="IPR014001">
    <property type="entry name" value="Helicase_ATP-bd"/>
</dbReference>
<comment type="caution">
    <text evidence="7">The sequence shown here is derived from an EMBL/GenBank/DDBJ whole genome shotgun (WGS) entry which is preliminary data.</text>
</comment>
<keyword evidence="2" id="KW-0378">Hydrolase</keyword>
<dbReference type="Gene3D" id="3.40.50.10810">
    <property type="entry name" value="Tandem AAA-ATPase domain"/>
    <property type="match status" value="1"/>
</dbReference>
<evidence type="ECO:0000256" key="1">
    <source>
        <dbReference type="ARBA" id="ARBA00022741"/>
    </source>
</evidence>
<feature type="domain" description="Helicase C-terminal" evidence="6">
    <location>
        <begin position="507"/>
        <end position="667"/>
    </location>
</feature>
<evidence type="ECO:0000256" key="4">
    <source>
        <dbReference type="ARBA" id="ARBA00022840"/>
    </source>
</evidence>
<dbReference type="InterPro" id="IPR049730">
    <property type="entry name" value="SNF2/RAD54-like_C"/>
</dbReference>
<dbReference type="Gene3D" id="3.40.50.300">
    <property type="entry name" value="P-loop containing nucleotide triphosphate hydrolases"/>
    <property type="match status" value="1"/>
</dbReference>
<name>A0ABV7DVM9_9RHOB</name>
<dbReference type="CDD" id="cd18793">
    <property type="entry name" value="SF2_C_SNF"/>
    <property type="match status" value="1"/>
</dbReference>
<dbReference type="Proteomes" id="UP001595445">
    <property type="component" value="Unassembled WGS sequence"/>
</dbReference>
<evidence type="ECO:0000256" key="3">
    <source>
        <dbReference type="ARBA" id="ARBA00022806"/>
    </source>
</evidence>
<dbReference type="GO" id="GO:0004386">
    <property type="term" value="F:helicase activity"/>
    <property type="evidence" value="ECO:0007669"/>
    <property type="project" value="UniProtKB-KW"/>
</dbReference>
<keyword evidence="8" id="KW-1185">Reference proteome</keyword>
<sequence>MKVKPVIGAKVTHDGRRAVVMCYSPTDHETCEIRFANAERKWLNVKTLVPNYVAGDHVRHVGSKALKGRGTGMVLSTRDVIGFHQVLVQFFDSGESHWMDWRLLGQANSAETRITYRAIGKYGNAAERMRMRTLAKALSIWDANTGAFGRLDIDPLPHQLDVARKVVTSPQARWLIADDVGLGKTIEVGLILHALTMRNRCRRTLIVCPSSLTKQWKDEMRVKFNRSFEIYNRDFKPEFASEVRARENIIISLDLAKRPEHKEMLLGGGPFDVIVFDEAHRLGVDEGGTRTERFNLAEALNTTCHAFLMLTATPHQGKTRRFRALLELTRPDLVGELAHLEADPSIVREVIIRNRKSMVTDAQGKLIFKGHDTLRYTITPSPEMAAMDAELQAYLREGYRTGSQMENRSLGAAIGFVMATYRKLASSSLAAIEIALHRRLARLAQMESEKAARMRVVMPLEEDLEEDAENLAEIDMPRHLGAFFSDEAERVQKILNLITKAKPHDTKMQTFLTTIADHVIQRGENLLIFTEYRATQDYLISRLQDRFPEIGCDRINGGLSLDEKVAAVKRFNDGKTRVLVSTEAGGEGLNLQETCHVMVNYDLPWNPSRLVQRIGRLYRYGQKKRVQVINLHNNDGFDNSALALMLDRVTTIAHQLAAVRSQSPDVLASEILGDLVANIDMETILERAANMTPTQTEAEIEVAIQRAQESLKDEEDILAFASSSGTRVSGGFDSRHMAALLMGMAPFAGFRVEKVTKDQQTFDIELDEDQVGRWPEFRRRRNIRMSFDHKLAERNAEVVPIDLESTFMRHLVDLAQDRDAFDGVYGEAAKIKGWEDGDILTTHQVRWQSLSGDILEEDLIPVRMTGVAVKEMPRDVFAELLLSPFRTSGAEGGKDDRVPVLTQEFSKILAKKADGERMPSSVTTFTALRWS</sequence>
<dbReference type="SMART" id="SM00490">
    <property type="entry name" value="HELICc"/>
    <property type="match status" value="1"/>
</dbReference>
<evidence type="ECO:0000259" key="6">
    <source>
        <dbReference type="PROSITE" id="PS51194"/>
    </source>
</evidence>
<dbReference type="InterPro" id="IPR001650">
    <property type="entry name" value="Helicase_C-like"/>
</dbReference>